<keyword evidence="2" id="KW-1185">Reference proteome</keyword>
<evidence type="ECO:0000313" key="2">
    <source>
        <dbReference type="Proteomes" id="UP000299102"/>
    </source>
</evidence>
<evidence type="ECO:0000313" key="1">
    <source>
        <dbReference type="EMBL" id="GBP82937.1"/>
    </source>
</evidence>
<sequence>MSLVFMLHVPCENRWTSGRLTLRSASEIKLSRALLGFELLLVMQHQVTTSYSWFVEFKSYRINRSDEFRDGRPATAVNKKDIDVVRHMIETDRRADGVIRVADIETKNGVVRKAYNIICSLLTVSVIDLLGDVATFDLLNRGNSPLPYARNSVCFYPHCCLLYIERGRNRKSLIILCVVTIINVIIVNRKSILRVQCKTSADAQSCSKPRRPPRVKTSYRRVTSWWEKWDDGEGVGQENLTATSIEDIENLVSVTSIIDIRELALFVNKLNAPANHTKKFQF</sequence>
<accession>A0A4C1Z8G0</accession>
<name>A0A4C1Z8G0_EUMVA</name>
<dbReference type="Proteomes" id="UP000299102">
    <property type="component" value="Unassembled WGS sequence"/>
</dbReference>
<protein>
    <submittedName>
        <fullName evidence="1">Uncharacterized protein</fullName>
    </submittedName>
</protein>
<reference evidence="1 2" key="1">
    <citation type="journal article" date="2019" name="Commun. Biol.">
        <title>The bagworm genome reveals a unique fibroin gene that provides high tensile strength.</title>
        <authorList>
            <person name="Kono N."/>
            <person name="Nakamura H."/>
            <person name="Ohtoshi R."/>
            <person name="Tomita M."/>
            <person name="Numata K."/>
            <person name="Arakawa K."/>
        </authorList>
    </citation>
    <scope>NUCLEOTIDE SEQUENCE [LARGE SCALE GENOMIC DNA]</scope>
</reference>
<comment type="caution">
    <text evidence="1">The sequence shown here is derived from an EMBL/GenBank/DDBJ whole genome shotgun (WGS) entry which is preliminary data.</text>
</comment>
<proteinExistence type="predicted"/>
<organism evidence="1 2">
    <name type="scientific">Eumeta variegata</name>
    <name type="common">Bagworm moth</name>
    <name type="synonym">Eumeta japonica</name>
    <dbReference type="NCBI Taxonomy" id="151549"/>
    <lineage>
        <taxon>Eukaryota</taxon>
        <taxon>Metazoa</taxon>
        <taxon>Ecdysozoa</taxon>
        <taxon>Arthropoda</taxon>
        <taxon>Hexapoda</taxon>
        <taxon>Insecta</taxon>
        <taxon>Pterygota</taxon>
        <taxon>Neoptera</taxon>
        <taxon>Endopterygota</taxon>
        <taxon>Lepidoptera</taxon>
        <taxon>Glossata</taxon>
        <taxon>Ditrysia</taxon>
        <taxon>Tineoidea</taxon>
        <taxon>Psychidae</taxon>
        <taxon>Oiketicinae</taxon>
        <taxon>Eumeta</taxon>
    </lineage>
</organism>
<dbReference type="EMBL" id="BGZK01001595">
    <property type="protein sequence ID" value="GBP82937.1"/>
    <property type="molecule type" value="Genomic_DNA"/>
</dbReference>
<gene>
    <name evidence="1" type="ORF">EVAR_99728_1</name>
</gene>
<dbReference type="AlphaFoldDB" id="A0A4C1Z8G0"/>